<evidence type="ECO:0000313" key="2">
    <source>
        <dbReference type="EMBL" id="PKK89600.1"/>
    </source>
</evidence>
<comment type="caution">
    <text evidence="2">The sequence shown here is derived from an EMBL/GenBank/DDBJ whole genome shotgun (WGS) entry which is preliminary data.</text>
</comment>
<accession>A0A2N1PMQ0</accession>
<dbReference type="EMBL" id="PGXC01000015">
    <property type="protein sequence ID" value="PKK89600.1"/>
    <property type="molecule type" value="Genomic_DNA"/>
</dbReference>
<dbReference type="Proteomes" id="UP000233256">
    <property type="component" value="Unassembled WGS sequence"/>
</dbReference>
<dbReference type="InterPro" id="IPR049238">
    <property type="entry name" value="DUF6873"/>
</dbReference>
<dbReference type="AlphaFoldDB" id="A0A2N1PMQ0"/>
<evidence type="ECO:0000259" key="1">
    <source>
        <dbReference type="Pfam" id="PF21778"/>
    </source>
</evidence>
<name>A0A2N1PMQ0_9BACT</name>
<dbReference type="Pfam" id="PF21778">
    <property type="entry name" value="DUF6873"/>
    <property type="match status" value="1"/>
</dbReference>
<organism evidence="2 3">
    <name type="scientific">Candidatus Wallbacteria bacterium HGW-Wallbacteria-1</name>
    <dbReference type="NCBI Taxonomy" id="2013854"/>
    <lineage>
        <taxon>Bacteria</taxon>
        <taxon>Candidatus Walliibacteriota</taxon>
    </lineage>
</organism>
<reference evidence="2 3" key="1">
    <citation type="journal article" date="2017" name="ISME J.">
        <title>Potential for microbial H2 and metal transformations associated with novel bacteria and archaea in deep terrestrial subsurface sediments.</title>
        <authorList>
            <person name="Hernsdorf A.W."/>
            <person name="Amano Y."/>
            <person name="Miyakawa K."/>
            <person name="Ise K."/>
            <person name="Suzuki Y."/>
            <person name="Anantharaman K."/>
            <person name="Probst A."/>
            <person name="Burstein D."/>
            <person name="Thomas B.C."/>
            <person name="Banfield J.F."/>
        </authorList>
    </citation>
    <scope>NUCLEOTIDE SEQUENCE [LARGE SCALE GENOMIC DNA]</scope>
    <source>
        <strain evidence="2">HGW-Wallbacteria-1</strain>
    </source>
</reference>
<feature type="domain" description="DUF6873" evidence="1">
    <location>
        <begin position="15"/>
        <end position="223"/>
    </location>
</feature>
<gene>
    <name evidence="2" type="ORF">CVV64_13620</name>
</gene>
<sequence>MTIAIVSVLAPLPFHRWLESLGFTLLKFMGTPGPDERICCHPDLHIASLGSDLKVVSPALDRILDSFLPFDRSKTAHNLITGCCSPRSPYPNDCHYNVIRIKNRIISGSDPDPQIIAAAKSRGLTIVTAKQGYVRCSALPLGEGIITADPSLIKLAQKEGIPHLEVPQGLASLRGFDYGFIGGAFGLLEDQCRALACGSRNSIPSKWADALESFARQMGWNILWFPEHPANGFSPEPYLGLEDIGSVFFLKSMSIGLQT</sequence>
<evidence type="ECO:0000313" key="3">
    <source>
        <dbReference type="Proteomes" id="UP000233256"/>
    </source>
</evidence>
<proteinExistence type="predicted"/>
<protein>
    <recommendedName>
        <fullName evidence="1">DUF6873 domain-containing protein</fullName>
    </recommendedName>
</protein>